<dbReference type="Proteomes" id="UP000030762">
    <property type="component" value="Unassembled WGS sequence"/>
</dbReference>
<proteinExistence type="predicted"/>
<evidence type="ECO:0000313" key="2">
    <source>
        <dbReference type="Proteomes" id="UP000030762"/>
    </source>
</evidence>
<dbReference type="RefSeq" id="XP_008621052.1">
    <property type="nucleotide sequence ID" value="XM_008622830.1"/>
</dbReference>
<organism evidence="1 2">
    <name type="scientific">Saprolegnia diclina (strain VS20)</name>
    <dbReference type="NCBI Taxonomy" id="1156394"/>
    <lineage>
        <taxon>Eukaryota</taxon>
        <taxon>Sar</taxon>
        <taxon>Stramenopiles</taxon>
        <taxon>Oomycota</taxon>
        <taxon>Saprolegniomycetes</taxon>
        <taxon>Saprolegniales</taxon>
        <taxon>Saprolegniaceae</taxon>
        <taxon>Saprolegnia</taxon>
    </lineage>
</organism>
<evidence type="ECO:0000313" key="1">
    <source>
        <dbReference type="EMBL" id="EQC25531.1"/>
    </source>
</evidence>
<accession>T0PTI1</accession>
<gene>
    <name evidence="1" type="ORF">SDRG_16614</name>
</gene>
<dbReference type="VEuPathDB" id="FungiDB:SDRG_16614"/>
<dbReference type="OrthoDB" id="67593at2759"/>
<dbReference type="AlphaFoldDB" id="T0PTI1"/>
<reference evidence="1 2" key="1">
    <citation type="submission" date="2012-04" db="EMBL/GenBank/DDBJ databases">
        <title>The Genome Sequence of Saprolegnia declina VS20.</title>
        <authorList>
            <consortium name="The Broad Institute Genome Sequencing Platform"/>
            <person name="Russ C."/>
            <person name="Nusbaum C."/>
            <person name="Tyler B."/>
            <person name="van West P."/>
            <person name="Dieguez-Uribeondo J."/>
            <person name="de Bruijn I."/>
            <person name="Tripathy S."/>
            <person name="Jiang R."/>
            <person name="Young S.K."/>
            <person name="Zeng Q."/>
            <person name="Gargeya S."/>
            <person name="Fitzgerald M."/>
            <person name="Haas B."/>
            <person name="Abouelleil A."/>
            <person name="Alvarado L."/>
            <person name="Arachchi H.M."/>
            <person name="Berlin A."/>
            <person name="Chapman S.B."/>
            <person name="Goldberg J."/>
            <person name="Griggs A."/>
            <person name="Gujja S."/>
            <person name="Hansen M."/>
            <person name="Howarth C."/>
            <person name="Imamovic A."/>
            <person name="Larimer J."/>
            <person name="McCowen C."/>
            <person name="Montmayeur A."/>
            <person name="Murphy C."/>
            <person name="Neiman D."/>
            <person name="Pearson M."/>
            <person name="Priest M."/>
            <person name="Roberts A."/>
            <person name="Saif S."/>
            <person name="Shea T."/>
            <person name="Sisk P."/>
            <person name="Sykes S."/>
            <person name="Wortman J."/>
            <person name="Nusbaum C."/>
            <person name="Birren B."/>
        </authorList>
    </citation>
    <scope>NUCLEOTIDE SEQUENCE [LARGE SCALE GENOMIC DNA]</scope>
    <source>
        <strain evidence="1 2">VS20</strain>
    </source>
</reference>
<dbReference type="GeneID" id="19957341"/>
<name>T0PTI1_SAPDV</name>
<dbReference type="EMBL" id="JH767269">
    <property type="protein sequence ID" value="EQC25531.1"/>
    <property type="molecule type" value="Genomic_DNA"/>
</dbReference>
<sequence>MGDKQATCSLCHRSYGAGFESTSGNDIWRARRMLRRRGLVDDETDLDDNDHGNGPLIGSSNDGVARVCVFCAQFVTTAVTRDCRRLDETRCALQRPSTTNRRAMSLVVRHDASASIDNSIETLRSLPNDLNRILHIRPSTSASPRATLCNLKHQQQREAHAIAQDLHPRRARGRQPVSVGAPTSATQFDRRRLLGPTPVVPPGVKTRPYVTTTSPVHHFKAGTLVTTTSGRFARLEVRWPAL</sequence>
<dbReference type="OMA" id="IWRARRM"/>
<protein>
    <submittedName>
        <fullName evidence="1">Uncharacterized protein</fullName>
    </submittedName>
</protein>
<dbReference type="InParanoid" id="T0PTI1"/>
<keyword evidence="2" id="KW-1185">Reference proteome</keyword>